<keyword evidence="2" id="KW-1185">Reference proteome</keyword>
<dbReference type="Gene3D" id="3.30.160.620">
    <property type="match status" value="1"/>
</dbReference>
<dbReference type="InterPro" id="IPR035069">
    <property type="entry name" value="TTHA1013/TTHA0281-like"/>
</dbReference>
<dbReference type="Proteomes" id="UP001595923">
    <property type="component" value="Unassembled WGS sequence"/>
</dbReference>
<gene>
    <name evidence="1" type="ORF">ACFO4E_04870</name>
</gene>
<accession>A0ABV9DR99</accession>
<reference evidence="2" key="1">
    <citation type="journal article" date="2019" name="Int. J. Syst. Evol. Microbiol.">
        <title>The Global Catalogue of Microorganisms (GCM) 10K type strain sequencing project: providing services to taxonomists for standard genome sequencing and annotation.</title>
        <authorList>
            <consortium name="The Broad Institute Genomics Platform"/>
            <consortium name="The Broad Institute Genome Sequencing Center for Infectious Disease"/>
            <person name="Wu L."/>
            <person name="Ma J."/>
        </authorList>
    </citation>
    <scope>NUCLEOTIDE SEQUENCE [LARGE SCALE GENOMIC DNA]</scope>
    <source>
        <strain evidence="2">XZYJ18</strain>
    </source>
</reference>
<dbReference type="RefSeq" id="WP_378571800.1">
    <property type="nucleotide sequence ID" value="NZ_JBHSFQ010000003.1"/>
</dbReference>
<protein>
    <submittedName>
        <fullName evidence="1">Uncharacterized protein</fullName>
    </submittedName>
</protein>
<sequence length="99" mass="10951">MSSHRDENGGVRVVPEAGGWSIFITDLPLAADGATFEAALSEMVDAFREYAEDWHDHLFDAPNHRDNSALVQLIERSGDEELRRWLLGAAADGRAPRFG</sequence>
<evidence type="ECO:0000313" key="2">
    <source>
        <dbReference type="Proteomes" id="UP001595923"/>
    </source>
</evidence>
<proteinExistence type="predicted"/>
<dbReference type="SUPFAM" id="SSF143100">
    <property type="entry name" value="TTHA1013/TTHA0281-like"/>
    <property type="match status" value="1"/>
</dbReference>
<evidence type="ECO:0000313" key="1">
    <source>
        <dbReference type="EMBL" id="MFC4561187.1"/>
    </source>
</evidence>
<name>A0ABV9DR99_9ACTN</name>
<comment type="caution">
    <text evidence="1">The sequence shown here is derived from an EMBL/GenBank/DDBJ whole genome shotgun (WGS) entry which is preliminary data.</text>
</comment>
<organism evidence="1 2">
    <name type="scientific">Nocardiopsis mangrovi</name>
    <dbReference type="NCBI Taxonomy" id="1179818"/>
    <lineage>
        <taxon>Bacteria</taxon>
        <taxon>Bacillati</taxon>
        <taxon>Actinomycetota</taxon>
        <taxon>Actinomycetes</taxon>
        <taxon>Streptosporangiales</taxon>
        <taxon>Nocardiopsidaceae</taxon>
        <taxon>Nocardiopsis</taxon>
    </lineage>
</organism>
<dbReference type="EMBL" id="JBHSFQ010000003">
    <property type="protein sequence ID" value="MFC4561187.1"/>
    <property type="molecule type" value="Genomic_DNA"/>
</dbReference>